<dbReference type="AlphaFoldDB" id="A0AAD1RM28"/>
<protein>
    <submittedName>
        <fullName evidence="1">Uncharacterized protein</fullName>
    </submittedName>
</protein>
<evidence type="ECO:0000313" key="1">
    <source>
        <dbReference type="EMBL" id="CAH2273462.1"/>
    </source>
</evidence>
<sequence>MKTRRGSSSWSSLEFCARRPSITLTLARLGAAAEIWGGEAGYWKREREGLRDTDSDVTVFRIALELRTAALPPDLSQ</sequence>
<reference evidence="1" key="1">
    <citation type="submission" date="2022-03" db="EMBL/GenBank/DDBJ databases">
        <authorList>
            <person name="Alioto T."/>
            <person name="Alioto T."/>
            <person name="Gomez Garrido J."/>
        </authorList>
    </citation>
    <scope>NUCLEOTIDE SEQUENCE</scope>
</reference>
<dbReference type="Proteomes" id="UP001295444">
    <property type="component" value="Chromosome 03"/>
</dbReference>
<evidence type="ECO:0000313" key="2">
    <source>
        <dbReference type="Proteomes" id="UP001295444"/>
    </source>
</evidence>
<keyword evidence="2" id="KW-1185">Reference proteome</keyword>
<name>A0AAD1RM28_PELCU</name>
<dbReference type="EMBL" id="OW240914">
    <property type="protein sequence ID" value="CAH2273462.1"/>
    <property type="molecule type" value="Genomic_DNA"/>
</dbReference>
<proteinExistence type="predicted"/>
<accession>A0AAD1RM28</accession>
<gene>
    <name evidence="1" type="ORF">PECUL_23A003233</name>
</gene>
<organism evidence="1 2">
    <name type="scientific">Pelobates cultripes</name>
    <name type="common">Western spadefoot toad</name>
    <dbReference type="NCBI Taxonomy" id="61616"/>
    <lineage>
        <taxon>Eukaryota</taxon>
        <taxon>Metazoa</taxon>
        <taxon>Chordata</taxon>
        <taxon>Craniata</taxon>
        <taxon>Vertebrata</taxon>
        <taxon>Euteleostomi</taxon>
        <taxon>Amphibia</taxon>
        <taxon>Batrachia</taxon>
        <taxon>Anura</taxon>
        <taxon>Pelobatoidea</taxon>
        <taxon>Pelobatidae</taxon>
        <taxon>Pelobates</taxon>
    </lineage>
</organism>